<sequence length="66" mass="7213">AVTYDFSHGDTDPNDFTSEIQASLPEPFELPESASEPARLEIWGGLAYCLQTKTHVTKSGNLLMKG</sequence>
<dbReference type="EMBL" id="CAJVCH010012161">
    <property type="protein sequence ID" value="CAG7672946.1"/>
    <property type="molecule type" value="Genomic_DNA"/>
</dbReference>
<feature type="non-terminal residue" evidence="1">
    <location>
        <position position="66"/>
    </location>
</feature>
<protein>
    <submittedName>
        <fullName evidence="1">Uncharacterized protein</fullName>
    </submittedName>
</protein>
<dbReference type="Proteomes" id="UP000708208">
    <property type="component" value="Unassembled WGS sequence"/>
</dbReference>
<name>A0A8J2J1N5_9HEXA</name>
<evidence type="ECO:0000313" key="2">
    <source>
        <dbReference type="Proteomes" id="UP000708208"/>
    </source>
</evidence>
<organism evidence="1 2">
    <name type="scientific">Allacma fusca</name>
    <dbReference type="NCBI Taxonomy" id="39272"/>
    <lineage>
        <taxon>Eukaryota</taxon>
        <taxon>Metazoa</taxon>
        <taxon>Ecdysozoa</taxon>
        <taxon>Arthropoda</taxon>
        <taxon>Hexapoda</taxon>
        <taxon>Collembola</taxon>
        <taxon>Symphypleona</taxon>
        <taxon>Sminthuridae</taxon>
        <taxon>Allacma</taxon>
    </lineage>
</organism>
<comment type="caution">
    <text evidence="1">The sequence shown here is derived from an EMBL/GenBank/DDBJ whole genome shotgun (WGS) entry which is preliminary data.</text>
</comment>
<reference evidence="1" key="1">
    <citation type="submission" date="2021-06" db="EMBL/GenBank/DDBJ databases">
        <authorList>
            <person name="Hodson N. C."/>
            <person name="Mongue J. A."/>
            <person name="Jaron S. K."/>
        </authorList>
    </citation>
    <scope>NUCLEOTIDE SEQUENCE</scope>
</reference>
<proteinExistence type="predicted"/>
<feature type="non-terminal residue" evidence="1">
    <location>
        <position position="1"/>
    </location>
</feature>
<gene>
    <name evidence="1" type="ORF">AFUS01_LOCUS2145</name>
</gene>
<keyword evidence="2" id="KW-1185">Reference proteome</keyword>
<evidence type="ECO:0000313" key="1">
    <source>
        <dbReference type="EMBL" id="CAG7672946.1"/>
    </source>
</evidence>
<dbReference type="AlphaFoldDB" id="A0A8J2J1N5"/>
<accession>A0A8J2J1N5</accession>